<dbReference type="InterPro" id="IPR014801">
    <property type="entry name" value="Mediator_Med5_fun"/>
</dbReference>
<dbReference type="GO" id="GO:0006357">
    <property type="term" value="P:regulation of transcription by RNA polymerase II"/>
    <property type="evidence" value="ECO:0007669"/>
    <property type="project" value="InterPro"/>
</dbReference>
<dbReference type="PANTHER" id="PTHR35784:SF1">
    <property type="entry name" value="MEDIATOR OF RNA POLYMERASE II TRANSCRIPTION SUBUNIT 5"/>
    <property type="match status" value="1"/>
</dbReference>
<dbReference type="Pfam" id="PF08689">
    <property type="entry name" value="Med5"/>
    <property type="match status" value="2"/>
</dbReference>
<keyword evidence="11" id="KW-1185">Reference proteome</keyword>
<evidence type="ECO:0000256" key="5">
    <source>
        <dbReference type="ARBA" id="ARBA00023159"/>
    </source>
</evidence>
<evidence type="ECO:0000313" key="10">
    <source>
        <dbReference type="EMBL" id="KAF2148675.1"/>
    </source>
</evidence>
<evidence type="ECO:0000256" key="4">
    <source>
        <dbReference type="ARBA" id="ARBA00023015"/>
    </source>
</evidence>
<protein>
    <recommendedName>
        <fullName evidence="3 9">Mediator of RNA polymerase II transcription subunit 5</fullName>
    </recommendedName>
    <alternativeName>
        <fullName evidence="8 9">Mediator complex subunit 5</fullName>
    </alternativeName>
</protein>
<proteinExistence type="inferred from homology"/>
<dbReference type="AlphaFoldDB" id="A0A9P4IVU1"/>
<dbReference type="EMBL" id="ML996092">
    <property type="protein sequence ID" value="KAF2148675.1"/>
    <property type="molecule type" value="Genomic_DNA"/>
</dbReference>
<comment type="caution">
    <text evidence="10">The sequence shown here is derived from an EMBL/GenBank/DDBJ whole genome shotgun (WGS) entry which is preliminary data.</text>
</comment>
<comment type="function">
    <text evidence="9">Component of the Mediator complex, a coactivator involved in the regulated transcription of nearly all RNA polymerase II-dependent genes. Mediator functions as a bridge to convey information from gene-specific regulatory proteins to the basal RNA polymerase II transcription machinery. Mediator is recruited to promoters by direct interactions with regulatory proteins and serves as a scaffold for the assembly of a functional preinitiation complex with RNA polymerase II and the general transcription factors.</text>
</comment>
<dbReference type="GO" id="GO:0016592">
    <property type="term" value="C:mediator complex"/>
    <property type="evidence" value="ECO:0007669"/>
    <property type="project" value="InterPro"/>
</dbReference>
<sequence>MARSLDGSDVNAAQQWTGALHACFTRRLTPDAVDDALAQCFKDSPISGHELAALVLKCGGQSDADCDPLLPAFLNHFFQVNYIDPADLLDALLQVSPYRTQSSPDGTEVQAPTIAQAVQDNAFALLPGLYASGDRPRNAAEATKTFRILLNWVQAYNAFETMQQINAGGIHTPDSAMVSSYENLGAFLVMLLSSVTVKKYLTSAIPKGAKPKMVSTISHFATTLAQWSQSQISQALQFALKVPPFVSQGNAGLPDFSPAEIAAEVIDVPRSTSRSGLYIYVNAALCGRPRVNDNHLLSFLQVRYPSDPQSMISDLVVAAFDALVNVLQRHETTHLVLCHRSFIANKVPLLITNLSSKHLYPTSLVEQYIQLAMGRIETHMFPPLSSDTAGINEAVRDSRQDFLRVCQVHHLISEAAVTASLGQTPTKPTPTTRHHRHILIQQLLASPQKSEELVGELDRMTGDVGSISNALVDALQQASVTKETMTVKVICNALCRKLPFVDIMLQHVHLNDILRPLGTFLNEWTQDEDQSELQPAYEDFATILLFTLAVVHRYDVTTAELDEFAADSFIIKIQAQKSRSRHMSDLSEEQKNILSNWTKGLFAVDEKGESTGIRDETMSGCSPQTFYLLVPTLFEQIVLACRLKALVSNTLKGGLEFLLEPFLLPSLIGGMGWLANHVWATQKDTDIVLQILQKLIKPASISGDAQMMHQTILGIMYKDLRHCLLDIDRRTPNRKDVSQLQAALKQYADSQYESEGTVSEVKEWAGPFPNLDQAVSNLVNHLTTWSTQSEINPVPPNYTHRMIDAAVSRCGTDEILDCLVNEVTSQTAVGFGSSGLEVATCLICAPHIWQNNGQTISVERPLGGKVSQQMTLSEVLKIKLSDVNFLMKQEQSKAETLIRLGRLVDSQSVLLDMPFPGSLNIPTGDLMEGIDAADAAAVANTAMDSVDQAALNAATADFAASMEQGIDLSGAGADLSMGDGTGLNIDLSDHLFTGDGDATFDLGLDATMTGAQGTQQQNNDDDIFAGIDLGIMGDDDFTF</sequence>
<evidence type="ECO:0000256" key="7">
    <source>
        <dbReference type="ARBA" id="ARBA00023242"/>
    </source>
</evidence>
<evidence type="ECO:0000256" key="8">
    <source>
        <dbReference type="ARBA" id="ARBA00031256"/>
    </source>
</evidence>
<comment type="subunit">
    <text evidence="9">Component of the Mediator complex.</text>
</comment>
<comment type="similarity">
    <text evidence="2 9">Belongs to the Mediator complex subunit 5 family.</text>
</comment>
<keyword evidence="7 9" id="KW-0539">Nucleus</keyword>
<evidence type="ECO:0000256" key="9">
    <source>
        <dbReference type="RuleBase" id="RU364142"/>
    </source>
</evidence>
<dbReference type="Proteomes" id="UP000799439">
    <property type="component" value="Unassembled WGS sequence"/>
</dbReference>
<name>A0A9P4IVU1_9PEZI</name>
<evidence type="ECO:0000256" key="1">
    <source>
        <dbReference type="ARBA" id="ARBA00004123"/>
    </source>
</evidence>
<dbReference type="OrthoDB" id="5322661at2759"/>
<keyword evidence="4 9" id="KW-0805">Transcription regulation</keyword>
<gene>
    <name evidence="9" type="primary">MED5</name>
    <name evidence="10" type="ORF">K461DRAFT_246726</name>
</gene>
<reference evidence="10" key="1">
    <citation type="journal article" date="2020" name="Stud. Mycol.">
        <title>101 Dothideomycetes genomes: a test case for predicting lifestyles and emergence of pathogens.</title>
        <authorList>
            <person name="Haridas S."/>
            <person name="Albert R."/>
            <person name="Binder M."/>
            <person name="Bloem J."/>
            <person name="Labutti K."/>
            <person name="Salamov A."/>
            <person name="Andreopoulos B."/>
            <person name="Baker S."/>
            <person name="Barry K."/>
            <person name="Bills G."/>
            <person name="Bluhm B."/>
            <person name="Cannon C."/>
            <person name="Castanera R."/>
            <person name="Culley D."/>
            <person name="Daum C."/>
            <person name="Ezra D."/>
            <person name="Gonzalez J."/>
            <person name="Henrissat B."/>
            <person name="Kuo A."/>
            <person name="Liang C."/>
            <person name="Lipzen A."/>
            <person name="Lutzoni F."/>
            <person name="Magnuson J."/>
            <person name="Mondo S."/>
            <person name="Nolan M."/>
            <person name="Ohm R."/>
            <person name="Pangilinan J."/>
            <person name="Park H.-J."/>
            <person name="Ramirez L."/>
            <person name="Alfaro M."/>
            <person name="Sun H."/>
            <person name="Tritt A."/>
            <person name="Yoshinaga Y."/>
            <person name="Zwiers L.-H."/>
            <person name="Turgeon B."/>
            <person name="Goodwin S."/>
            <person name="Spatafora J."/>
            <person name="Crous P."/>
            <person name="Grigoriev I."/>
        </authorList>
    </citation>
    <scope>NUCLEOTIDE SEQUENCE</scope>
    <source>
        <strain evidence="10">CBS 260.36</strain>
    </source>
</reference>
<dbReference type="GO" id="GO:0003712">
    <property type="term" value="F:transcription coregulator activity"/>
    <property type="evidence" value="ECO:0007669"/>
    <property type="project" value="InterPro"/>
</dbReference>
<evidence type="ECO:0000313" key="11">
    <source>
        <dbReference type="Proteomes" id="UP000799439"/>
    </source>
</evidence>
<comment type="subcellular location">
    <subcellularLocation>
        <location evidence="1 9">Nucleus</location>
    </subcellularLocation>
</comment>
<organism evidence="10 11">
    <name type="scientific">Myriangium duriaei CBS 260.36</name>
    <dbReference type="NCBI Taxonomy" id="1168546"/>
    <lineage>
        <taxon>Eukaryota</taxon>
        <taxon>Fungi</taxon>
        <taxon>Dikarya</taxon>
        <taxon>Ascomycota</taxon>
        <taxon>Pezizomycotina</taxon>
        <taxon>Dothideomycetes</taxon>
        <taxon>Dothideomycetidae</taxon>
        <taxon>Myriangiales</taxon>
        <taxon>Myriangiaceae</taxon>
        <taxon>Myriangium</taxon>
    </lineage>
</organism>
<keyword evidence="5 9" id="KW-0010">Activator</keyword>
<evidence type="ECO:0000256" key="2">
    <source>
        <dbReference type="ARBA" id="ARBA00008782"/>
    </source>
</evidence>
<evidence type="ECO:0000256" key="6">
    <source>
        <dbReference type="ARBA" id="ARBA00023163"/>
    </source>
</evidence>
<accession>A0A9P4IVU1</accession>
<dbReference type="PANTHER" id="PTHR35784">
    <property type="entry name" value="MEDIATOR OF RNA POLYMERASE II TRANSCRIPTION SUBUNIT 5"/>
    <property type="match status" value="1"/>
</dbReference>
<keyword evidence="6 9" id="KW-0804">Transcription</keyword>
<evidence type="ECO:0000256" key="3">
    <source>
        <dbReference type="ARBA" id="ARBA00020628"/>
    </source>
</evidence>